<dbReference type="SUPFAM" id="SSF53335">
    <property type="entry name" value="S-adenosyl-L-methionine-dependent methyltransferases"/>
    <property type="match status" value="1"/>
</dbReference>
<dbReference type="InterPro" id="IPR029063">
    <property type="entry name" value="SAM-dependent_MTases_sf"/>
</dbReference>
<dbReference type="PANTHER" id="PTHR43464">
    <property type="entry name" value="METHYLTRANSFERASE"/>
    <property type="match status" value="1"/>
</dbReference>
<organism evidence="5 6">
    <name type="scientific">Gimesia alba</name>
    <dbReference type="NCBI Taxonomy" id="2527973"/>
    <lineage>
        <taxon>Bacteria</taxon>
        <taxon>Pseudomonadati</taxon>
        <taxon>Planctomycetota</taxon>
        <taxon>Planctomycetia</taxon>
        <taxon>Planctomycetales</taxon>
        <taxon>Planctomycetaceae</taxon>
        <taxon>Gimesia</taxon>
    </lineage>
</organism>
<keyword evidence="6" id="KW-1185">Reference proteome</keyword>
<accession>A0A517RDG8</accession>
<name>A0A517RDG8_9PLAN</name>
<evidence type="ECO:0000313" key="6">
    <source>
        <dbReference type="Proteomes" id="UP000317171"/>
    </source>
</evidence>
<keyword evidence="3" id="KW-0949">S-adenosyl-L-methionine</keyword>
<evidence type="ECO:0000256" key="1">
    <source>
        <dbReference type="ARBA" id="ARBA00022603"/>
    </source>
</evidence>
<evidence type="ECO:0000313" key="5">
    <source>
        <dbReference type="EMBL" id="QDT41894.1"/>
    </source>
</evidence>
<dbReference type="KEGG" id="gaz:Pan241w_19740"/>
<dbReference type="InterPro" id="IPR041698">
    <property type="entry name" value="Methyltransf_25"/>
</dbReference>
<dbReference type="GO" id="GO:0008168">
    <property type="term" value="F:methyltransferase activity"/>
    <property type="evidence" value="ECO:0007669"/>
    <property type="project" value="UniProtKB-KW"/>
</dbReference>
<evidence type="ECO:0000256" key="2">
    <source>
        <dbReference type="ARBA" id="ARBA00022679"/>
    </source>
</evidence>
<feature type="domain" description="Methyltransferase" evidence="4">
    <location>
        <begin position="49"/>
        <end position="145"/>
    </location>
</feature>
<dbReference type="CDD" id="cd02440">
    <property type="entry name" value="AdoMet_MTases"/>
    <property type="match status" value="1"/>
</dbReference>
<dbReference type="Gene3D" id="3.40.50.150">
    <property type="entry name" value="Vaccinia Virus protein VP39"/>
    <property type="match status" value="1"/>
</dbReference>
<gene>
    <name evidence="5" type="ORF">Pan241w_19740</name>
</gene>
<evidence type="ECO:0000259" key="4">
    <source>
        <dbReference type="Pfam" id="PF13649"/>
    </source>
</evidence>
<keyword evidence="1" id="KW-0489">Methyltransferase</keyword>
<reference evidence="5 6" key="1">
    <citation type="submission" date="2019-02" db="EMBL/GenBank/DDBJ databases">
        <title>Deep-cultivation of Planctomycetes and their phenomic and genomic characterization uncovers novel biology.</title>
        <authorList>
            <person name="Wiegand S."/>
            <person name="Jogler M."/>
            <person name="Boedeker C."/>
            <person name="Pinto D."/>
            <person name="Vollmers J."/>
            <person name="Rivas-Marin E."/>
            <person name="Kohn T."/>
            <person name="Peeters S.H."/>
            <person name="Heuer A."/>
            <person name="Rast P."/>
            <person name="Oberbeckmann S."/>
            <person name="Bunk B."/>
            <person name="Jeske O."/>
            <person name="Meyerdierks A."/>
            <person name="Storesund J.E."/>
            <person name="Kallscheuer N."/>
            <person name="Luecker S."/>
            <person name="Lage O.M."/>
            <person name="Pohl T."/>
            <person name="Merkel B.J."/>
            <person name="Hornburger P."/>
            <person name="Mueller R.-W."/>
            <person name="Bruemmer F."/>
            <person name="Labrenz M."/>
            <person name="Spormann A.M."/>
            <person name="Op den Camp H."/>
            <person name="Overmann J."/>
            <person name="Amann R."/>
            <person name="Jetten M.S.M."/>
            <person name="Mascher T."/>
            <person name="Medema M.H."/>
            <person name="Devos D.P."/>
            <person name="Kaster A.-K."/>
            <person name="Ovreas L."/>
            <person name="Rohde M."/>
            <person name="Galperin M.Y."/>
            <person name="Jogler C."/>
        </authorList>
    </citation>
    <scope>NUCLEOTIDE SEQUENCE [LARGE SCALE GENOMIC DNA]</scope>
    <source>
        <strain evidence="5 6">Pan241w</strain>
    </source>
</reference>
<evidence type="ECO:0000256" key="3">
    <source>
        <dbReference type="ARBA" id="ARBA00022691"/>
    </source>
</evidence>
<dbReference type="GO" id="GO:0032259">
    <property type="term" value="P:methylation"/>
    <property type="evidence" value="ECO:0007669"/>
    <property type="project" value="UniProtKB-KW"/>
</dbReference>
<dbReference type="AlphaFoldDB" id="A0A517RDG8"/>
<protein>
    <recommendedName>
        <fullName evidence="4">Methyltransferase domain-containing protein</fullName>
    </recommendedName>
</protein>
<dbReference type="Pfam" id="PF13649">
    <property type="entry name" value="Methyltransf_25"/>
    <property type="match status" value="1"/>
</dbReference>
<proteinExistence type="predicted"/>
<sequence length="223" mass="25023">MDQPGLSEREHGSALNGLRRVNWWSRSSAILWPSIQKLAHTVERRPLRILDIASGGGDVALNLARRAQRAGIAVEVDGCDISPYAVKHASDLAARMQLDQVQFYERDILQEPVDGEYDVVMCSLFLHHLDEAQAVQLFNIMSKATRHLVLVNDLKRSRVGYWLAWAGCRLLTRSPIVHTDGPLSVAGAFTMEEAADLAAQGGLSGFQMTRHWPQRWLLEWSRT</sequence>
<dbReference type="Proteomes" id="UP000317171">
    <property type="component" value="Chromosome"/>
</dbReference>
<dbReference type="PANTHER" id="PTHR43464:SF19">
    <property type="entry name" value="UBIQUINONE BIOSYNTHESIS O-METHYLTRANSFERASE, MITOCHONDRIAL"/>
    <property type="match status" value="1"/>
</dbReference>
<dbReference type="EMBL" id="CP036269">
    <property type="protein sequence ID" value="QDT41894.1"/>
    <property type="molecule type" value="Genomic_DNA"/>
</dbReference>
<keyword evidence="2" id="KW-0808">Transferase</keyword>